<feature type="compositionally biased region" description="Basic and acidic residues" evidence="1">
    <location>
        <begin position="425"/>
        <end position="455"/>
    </location>
</feature>
<dbReference type="EMBL" id="RQER01000006">
    <property type="protein sequence ID" value="TGK01445.1"/>
    <property type="molecule type" value="Genomic_DNA"/>
</dbReference>
<dbReference type="OrthoDB" id="344179at2"/>
<dbReference type="Proteomes" id="UP000297273">
    <property type="component" value="Unassembled WGS sequence"/>
</dbReference>
<dbReference type="Proteomes" id="UP000297946">
    <property type="component" value="Unassembled WGS sequence"/>
</dbReference>
<evidence type="ECO:0008006" key="7">
    <source>
        <dbReference type="Google" id="ProtNLM"/>
    </source>
</evidence>
<feature type="chain" id="PRO_5043207070" description="Tetratricopeptide repeat protein" evidence="2">
    <location>
        <begin position="23"/>
        <end position="546"/>
    </location>
</feature>
<keyword evidence="5" id="KW-1185">Reference proteome</keyword>
<dbReference type="InterPro" id="IPR011990">
    <property type="entry name" value="TPR-like_helical_dom_sf"/>
</dbReference>
<dbReference type="EMBL" id="RQGC01000004">
    <property type="protein sequence ID" value="TGL42105.1"/>
    <property type="molecule type" value="Genomic_DNA"/>
</dbReference>
<dbReference type="AlphaFoldDB" id="A0A5F1ZX03"/>
<keyword evidence="2" id="KW-0732">Signal</keyword>
<feature type="signal peptide" evidence="2">
    <location>
        <begin position="1"/>
        <end position="22"/>
    </location>
</feature>
<gene>
    <name evidence="3" type="ORF">EHO57_11005</name>
    <name evidence="4" type="ORF">EHQ53_07865</name>
</gene>
<dbReference type="RefSeq" id="WP_135644801.1">
    <property type="nucleotide sequence ID" value="NZ_RQER01000006.1"/>
</dbReference>
<evidence type="ECO:0000313" key="6">
    <source>
        <dbReference type="Proteomes" id="UP000297946"/>
    </source>
</evidence>
<evidence type="ECO:0000313" key="3">
    <source>
        <dbReference type="EMBL" id="TGK01445.1"/>
    </source>
</evidence>
<proteinExistence type="predicted"/>
<dbReference type="SUPFAM" id="SSF48452">
    <property type="entry name" value="TPR-like"/>
    <property type="match status" value="1"/>
</dbReference>
<evidence type="ECO:0000256" key="2">
    <source>
        <dbReference type="SAM" id="SignalP"/>
    </source>
</evidence>
<feature type="region of interest" description="Disordered" evidence="1">
    <location>
        <begin position="139"/>
        <end position="168"/>
    </location>
</feature>
<evidence type="ECO:0000313" key="4">
    <source>
        <dbReference type="EMBL" id="TGL42105.1"/>
    </source>
</evidence>
<sequence>MKIRLWTTAFFCFLLWGGSLGAQQDIRLDGGGDGSSVAGSLNVEVLRDGKSVRISWDPPRETGEIIVARSSGIIDSPDKCYIADSLGKFPSGVANGVNQIYDYNLKPGTYYYAVVLAHHVRRKDIRLVANRNFTTIPVVIENNPQPSNPPPVQNPPTNQNPPVNNQIPPAEEQKYLSDNARVTDIAVKREGKFVRVTWEPYPKGIPGETIYTIYKSAEPLSSLSLMRKAEKLAEVSHPENNFLDQDLSKSQTLYYGVSVKQGLKEVLPLVQNQSFIRHFYVYDQDKRKPPKEDDSVVTNPDFSFDEMHVRDLNATSVEGGFRLDWKPPTKADENTVYSIYQALKPLSGGVSTFLGGNVKKLGEIAHPDTNVMIRMKPSEGTVYFGVTVKRGDVEDFTLTLDQSFVAIGINPGPDQNNQQDTAEPEPTKEDSKPKEEEPKTVQNEEKAPVLVQKDEGSEEEMDRILKSTFWKDDYAEAIRQLGPYSGSGDNSLRGKAKFYLGMSYYRKGEYNKALKYFVQKDTKAYNPERTEFWTKQCLSRIGGGRR</sequence>
<evidence type="ECO:0000313" key="5">
    <source>
        <dbReference type="Proteomes" id="UP000297273"/>
    </source>
</evidence>
<evidence type="ECO:0000256" key="1">
    <source>
        <dbReference type="SAM" id="MobiDB-lite"/>
    </source>
</evidence>
<reference evidence="3 6" key="2">
    <citation type="journal article" date="2019" name="PLoS Negl. Trop. Dis.">
        <title>Revisiting the worldwide diversity of Leptospira species in the environment.</title>
        <authorList>
            <person name="Vincent A.T."/>
            <person name="Schiettekatte O."/>
            <person name="Bourhy P."/>
            <person name="Veyrier F.J."/>
            <person name="Picardeau M."/>
        </authorList>
    </citation>
    <scope>NUCLEOTIDE SEQUENCE [LARGE SCALE GENOMIC DNA]</scope>
    <source>
        <strain evidence="4">201702690</strain>
        <strain evidence="3 6">SSW18</strain>
    </source>
</reference>
<organism evidence="3 6">
    <name type="scientific">Leptospira langatensis</name>
    <dbReference type="NCBI Taxonomy" id="2484983"/>
    <lineage>
        <taxon>Bacteria</taxon>
        <taxon>Pseudomonadati</taxon>
        <taxon>Spirochaetota</taxon>
        <taxon>Spirochaetia</taxon>
        <taxon>Leptospirales</taxon>
        <taxon>Leptospiraceae</taxon>
        <taxon>Leptospira</taxon>
    </lineage>
</organism>
<accession>A0A5F1ZX03</accession>
<name>A0A5F1ZX03_9LEPT</name>
<comment type="caution">
    <text evidence="3">The sequence shown here is derived from an EMBL/GenBank/DDBJ whole genome shotgun (WGS) entry which is preliminary data.</text>
</comment>
<feature type="compositionally biased region" description="Low complexity" evidence="1">
    <location>
        <begin position="155"/>
        <end position="168"/>
    </location>
</feature>
<feature type="region of interest" description="Disordered" evidence="1">
    <location>
        <begin position="407"/>
        <end position="458"/>
    </location>
</feature>
<reference evidence="4" key="1">
    <citation type="submission" date="2018-10" db="EMBL/GenBank/DDBJ databases">
        <authorList>
            <person name="Vincent A.T."/>
            <person name="Schiettekatte O."/>
            <person name="Bourhy P."/>
            <person name="Veyrier F.J."/>
            <person name="Picardeau M."/>
        </authorList>
    </citation>
    <scope>NUCLEOTIDE SEQUENCE</scope>
    <source>
        <strain evidence="4">201702690</strain>
    </source>
</reference>
<protein>
    <recommendedName>
        <fullName evidence="7">Tetratricopeptide repeat protein</fullName>
    </recommendedName>
</protein>